<organism evidence="1 2">
    <name type="scientific">Fredinandcohnia salidurans</name>
    <dbReference type="NCBI Taxonomy" id="2595041"/>
    <lineage>
        <taxon>Bacteria</taxon>
        <taxon>Bacillati</taxon>
        <taxon>Bacillota</taxon>
        <taxon>Bacilli</taxon>
        <taxon>Bacillales</taxon>
        <taxon>Bacillaceae</taxon>
        <taxon>Fredinandcohnia</taxon>
    </lineage>
</organism>
<reference evidence="2" key="1">
    <citation type="journal article" date="2019" name="Int. J. Syst. Evol. Microbiol.">
        <title>The Global Catalogue of Microorganisms (GCM) 10K type strain sequencing project: providing services to taxonomists for standard genome sequencing and annotation.</title>
        <authorList>
            <consortium name="The Broad Institute Genomics Platform"/>
            <consortium name="The Broad Institute Genome Sequencing Center for Infectious Disease"/>
            <person name="Wu L."/>
            <person name="Ma J."/>
        </authorList>
    </citation>
    <scope>NUCLEOTIDE SEQUENCE [LARGE SCALE GENOMIC DNA]</scope>
    <source>
        <strain evidence="2">CCUG 15531</strain>
    </source>
</reference>
<dbReference type="Proteomes" id="UP001597227">
    <property type="component" value="Unassembled WGS sequence"/>
</dbReference>
<sequence>MTKDKQNFFDPNDTYGILKSEMEVDTDVNEDQNRERLLDDSVEAFLELKKSLTE</sequence>
<evidence type="ECO:0000313" key="2">
    <source>
        <dbReference type="Proteomes" id="UP001597227"/>
    </source>
</evidence>
<accession>A0ABW4MI04</accession>
<protein>
    <submittedName>
        <fullName evidence="1">Uncharacterized protein</fullName>
    </submittedName>
</protein>
<keyword evidence="2" id="KW-1185">Reference proteome</keyword>
<gene>
    <name evidence="1" type="ORF">ACFSFW_03120</name>
</gene>
<comment type="caution">
    <text evidence="1">The sequence shown here is derived from an EMBL/GenBank/DDBJ whole genome shotgun (WGS) entry which is preliminary data.</text>
</comment>
<evidence type="ECO:0000313" key="1">
    <source>
        <dbReference type="EMBL" id="MFD1777644.1"/>
    </source>
</evidence>
<dbReference type="EMBL" id="JBHUEK010000007">
    <property type="protein sequence ID" value="MFD1777644.1"/>
    <property type="molecule type" value="Genomic_DNA"/>
</dbReference>
<name>A0ABW4MI04_9BACI</name>
<proteinExistence type="predicted"/>
<dbReference type="RefSeq" id="WP_304212286.1">
    <property type="nucleotide sequence ID" value="NZ_JBHUEK010000007.1"/>
</dbReference>